<dbReference type="InterPro" id="IPR036388">
    <property type="entry name" value="WH-like_DNA-bd_sf"/>
</dbReference>
<organism evidence="2 3">
    <name type="scientific">Planococcus lenghuensis</name>
    <dbReference type="NCBI Taxonomy" id="2213202"/>
    <lineage>
        <taxon>Bacteria</taxon>
        <taxon>Bacillati</taxon>
        <taxon>Bacillota</taxon>
        <taxon>Bacilli</taxon>
        <taxon>Bacillales</taxon>
        <taxon>Caryophanaceae</taxon>
        <taxon>Planococcus</taxon>
    </lineage>
</organism>
<dbReference type="KEGG" id="pmar:B0X71_06210"/>
<dbReference type="RefSeq" id="WP_077588612.1">
    <property type="nucleotide sequence ID" value="NZ_CP019640.1"/>
</dbReference>
<evidence type="ECO:0000256" key="1">
    <source>
        <dbReference type="SAM" id="MobiDB-lite"/>
    </source>
</evidence>
<proteinExistence type="predicted"/>
<dbReference type="AlphaFoldDB" id="A0A1Q2KYK5"/>
<name>A0A1Q2KYK5_9BACL</name>
<evidence type="ECO:0000313" key="2">
    <source>
        <dbReference type="EMBL" id="AQQ52732.1"/>
    </source>
</evidence>
<reference evidence="2 3" key="1">
    <citation type="submission" date="2017-02" db="EMBL/GenBank/DDBJ databases">
        <title>The complete genomic sequence of a novel cold adapted crude oil-degrading bacterium Planococcus qaidamina Y42.</title>
        <authorList>
            <person name="Yang R."/>
        </authorList>
    </citation>
    <scope>NUCLEOTIDE SEQUENCE [LARGE SCALE GENOMIC DNA]</scope>
    <source>
        <strain evidence="2 3">Y42</strain>
    </source>
</reference>
<gene>
    <name evidence="2" type="ORF">B0X71_06210</name>
</gene>
<dbReference type="EMBL" id="CP019640">
    <property type="protein sequence ID" value="AQQ52732.1"/>
    <property type="molecule type" value="Genomic_DNA"/>
</dbReference>
<dbReference type="Gene3D" id="1.10.10.10">
    <property type="entry name" value="Winged helix-like DNA-binding domain superfamily/Winged helix DNA-binding domain"/>
    <property type="match status" value="1"/>
</dbReference>
<dbReference type="Proteomes" id="UP000188184">
    <property type="component" value="Chromosome"/>
</dbReference>
<dbReference type="SUPFAM" id="SSF88659">
    <property type="entry name" value="Sigma3 and sigma4 domains of RNA polymerase sigma factors"/>
    <property type="match status" value="1"/>
</dbReference>
<accession>A0A1Q2KYK5</accession>
<dbReference type="OrthoDB" id="2725889at2"/>
<feature type="region of interest" description="Disordered" evidence="1">
    <location>
        <begin position="184"/>
        <end position="203"/>
    </location>
</feature>
<dbReference type="InterPro" id="IPR013324">
    <property type="entry name" value="RNA_pol_sigma_r3/r4-like"/>
</dbReference>
<protein>
    <submittedName>
        <fullName evidence="2">Uncharacterized protein</fullName>
    </submittedName>
</protein>
<keyword evidence="3" id="KW-1185">Reference proteome</keyword>
<sequence length="869" mass="100039">MHREELLKKAAARNKEAFQSWESEERLRIARFGYQNGLSPERAVRFADIVFERLWQQIDGNQAEDLLDLLFTEAAAQIHIEQIRLTTENEQLAFEEDRELHRNVVNLEEEARLPLIFIYFHSLSEEQTAKVLDISLPAVRLQIDESMQHLTAALGLTKDLAEKRLKLLNLSYNRLPFSFAELQEGPSEEEPEMHQESPAPAPAISRKSTIATAAAGVLMAAVIGLSFLYSEPAEEEKTAAESEDVLSADRVEAWRAEYEDTRLEAAQTLGMDVEDFNQFNFVREADEALEEKLGEDMLESMADSPEKAERVYLEVLRQLQLPGDMIDSVRMYPLHSDETQVFLEQIAEKTSELRFRAESILMDYQEELKQFRYEDKLSAEMLMAQRGEVPAEVEELLDSLHAQALMLQVHPNEDRFMIRRNMSELMNSNGLSLSEDNHFYLWILQQAPYYDETGLLYPEQDIEYMLTSMGHALTMADADSRLYSKTESLFSVTFWMLLHGSEKKPAFTEEGEMRPETRQALTGLLKHSSVDPIIYLLLPIVEEMEASGWTASASYEQLEFRDIDKAFELEREGKLAALLPGADLEVGNELLDLQKESGLFSETEELYDAFISDYSDRHLENATAAEVFLLYEYANKQENPEAMWHLLADAILKPELEKYTENWQPSPSLSERYSRIEFNEHQKRREGRVLLAEAHAERRSSEEPMIYQPGPTLQTTETGVWKMVHQLAENVELTNPDQAQNFWTEAKALYDRYTDRQMDSALLKELSPLEVAGLYFTAREAEDFTTMHELLGEAFGAQLTLEQLKQIEADRTDHRPIDEIETLTFFSRSYIANDLPLGELIINYTAGDESIQWHSLSMVFEDGYWQVLY</sequence>
<evidence type="ECO:0000313" key="3">
    <source>
        <dbReference type="Proteomes" id="UP000188184"/>
    </source>
</evidence>